<comment type="caution">
    <text evidence="1">The sequence shown here is derived from an EMBL/GenBank/DDBJ whole genome shotgun (WGS) entry which is preliminary data.</text>
</comment>
<dbReference type="AlphaFoldDB" id="A0A2W7NBL0"/>
<protein>
    <submittedName>
        <fullName evidence="1">Uncharacterized protein</fullName>
    </submittedName>
</protein>
<accession>A0A2W7NBL0</accession>
<proteinExistence type="predicted"/>
<dbReference type="Proteomes" id="UP000248916">
    <property type="component" value="Unassembled WGS sequence"/>
</dbReference>
<dbReference type="RefSeq" id="WP_234822524.1">
    <property type="nucleotide sequence ID" value="NZ_QKZL01000004.1"/>
</dbReference>
<name>A0A2W7NBL0_9RHOB</name>
<evidence type="ECO:0000313" key="1">
    <source>
        <dbReference type="EMBL" id="PZX17815.1"/>
    </source>
</evidence>
<organism evidence="1 2">
    <name type="scientific">Palleronia aestuarii</name>
    <dbReference type="NCBI Taxonomy" id="568105"/>
    <lineage>
        <taxon>Bacteria</taxon>
        <taxon>Pseudomonadati</taxon>
        <taxon>Pseudomonadota</taxon>
        <taxon>Alphaproteobacteria</taxon>
        <taxon>Rhodobacterales</taxon>
        <taxon>Roseobacteraceae</taxon>
        <taxon>Palleronia</taxon>
    </lineage>
</organism>
<sequence length="57" mass="6193">MLGFAVAAPGDVVGQHREVIRDDQVVFFIGPRATRHAARLEARCAFVINGFVEPVAD</sequence>
<reference evidence="1 2" key="1">
    <citation type="submission" date="2018-06" db="EMBL/GenBank/DDBJ databases">
        <title>Genomic Encyclopedia of Archaeal and Bacterial Type Strains, Phase II (KMG-II): from individual species to whole genera.</title>
        <authorList>
            <person name="Goeker M."/>
        </authorList>
    </citation>
    <scope>NUCLEOTIDE SEQUENCE [LARGE SCALE GENOMIC DNA]</scope>
    <source>
        <strain evidence="1 2">DSM 22009</strain>
    </source>
</reference>
<evidence type="ECO:0000313" key="2">
    <source>
        <dbReference type="Proteomes" id="UP000248916"/>
    </source>
</evidence>
<dbReference type="EMBL" id="QKZL01000004">
    <property type="protein sequence ID" value="PZX17815.1"/>
    <property type="molecule type" value="Genomic_DNA"/>
</dbReference>
<gene>
    <name evidence="1" type="ORF">LX81_01545</name>
</gene>
<keyword evidence="2" id="KW-1185">Reference proteome</keyword>